<feature type="binding site" evidence="14">
    <location>
        <position position="540"/>
    </location>
    <ligand>
        <name>Zn(2+)</name>
        <dbReference type="ChEBI" id="CHEBI:29105"/>
        <note>catalytic</note>
    </ligand>
</feature>
<dbReference type="InterPro" id="IPR003960">
    <property type="entry name" value="ATPase_AAA_CS"/>
</dbReference>
<dbReference type="Pfam" id="PF06480">
    <property type="entry name" value="FtsH_ext"/>
    <property type="match status" value="1"/>
</dbReference>
<dbReference type="GO" id="GO:0016887">
    <property type="term" value="F:ATP hydrolysis activity"/>
    <property type="evidence" value="ECO:0007669"/>
    <property type="project" value="UniProtKB-UniRule"/>
</dbReference>
<keyword evidence="10 14" id="KW-0067">ATP-binding</keyword>
<keyword evidence="4 14" id="KW-0645">Protease</keyword>
<evidence type="ECO:0000256" key="8">
    <source>
        <dbReference type="ARBA" id="ARBA00022801"/>
    </source>
</evidence>
<keyword evidence="19" id="KW-1185">Reference proteome</keyword>
<dbReference type="EC" id="3.4.24.-" evidence="14"/>
<evidence type="ECO:0000256" key="3">
    <source>
        <dbReference type="ARBA" id="ARBA00010550"/>
    </source>
</evidence>
<keyword evidence="12 14" id="KW-0482">Metalloprotease</keyword>
<accession>A0A364RHJ6</accession>
<dbReference type="Pfam" id="PF01434">
    <property type="entry name" value="Peptidase_M41"/>
    <property type="match status" value="1"/>
</dbReference>
<sequence length="708" mass="77864">MAENNNKGTKKKKPIIPTTPPRPTMQLWMLAALILLIFGLAWLNKSSASIETTQQDFEEMLVSGDVNKLAIVNGKVVEVYLKEEALQNDKYKAELQNRGNWAMDAGPQYHFQIISPEVFKEDLEKLQANVPKEQQIGYSLQDRTGLMDFFATWGFVILMLFGFWFLMRRVTAGGAGGQIFNIGKSKAALFDAENKVKITFKDVAGLEEAKEEVQEIVEFLKTPSKFTILGGKIPKGALLVGPPGTGKTLLAKAVAGEADVPFFSLSGSDFVEMFVGVGAARVRDLFKQAKAKAPCIIFIDEIDAIGRHRSRGTSPGGNDERENTLNSLLVEMDGFATDSGVIILAATNRPDTLDSALLRPGRFDRQISIDKPDINGRTEIFRVHLGPITLAPDVDARKLAAQTPGFAGAEIANVCNEAALIAARRNKKAVDQQDFNDAVDRVIGGLEKKNKIISPEEKKIVAYHEAGHAIAGWFLEHADPLVKVSIVPRGVAALGYAQYLPKEQFLYNTEQLIDEMCMALGGRAAEEIVFGKISTGALSDLERITKIAYSIVTMYGMNAKIGNVSFYDSKQTEMTFNKPYSEATAETIDNEVRAIIDSAYRRTIQLLTDKGRELELVAQELLEKEILFQNDLERIVGPRPFDTLTAYQAHTAGTDRSQTKSEVEGLHVPLDQENSEVADQNGQGTLPGMPIQNNAPDQLDDTFNSRTA</sequence>
<dbReference type="InterPro" id="IPR027417">
    <property type="entry name" value="P-loop_NTPase"/>
</dbReference>
<evidence type="ECO:0000256" key="7">
    <source>
        <dbReference type="ARBA" id="ARBA00022741"/>
    </source>
</evidence>
<evidence type="ECO:0000256" key="2">
    <source>
        <dbReference type="ARBA" id="ARBA00010044"/>
    </source>
</evidence>
<dbReference type="Gene3D" id="1.10.8.60">
    <property type="match status" value="1"/>
</dbReference>
<dbReference type="InterPro" id="IPR000642">
    <property type="entry name" value="Peptidase_M41"/>
</dbReference>
<dbReference type="FunFam" id="1.20.58.760:FF:000003">
    <property type="entry name" value="AFG3-like AAA ATPase 2"/>
    <property type="match status" value="1"/>
</dbReference>
<evidence type="ECO:0000256" key="4">
    <source>
        <dbReference type="ARBA" id="ARBA00022670"/>
    </source>
</evidence>
<keyword evidence="6 14" id="KW-0479">Metal-binding</keyword>
<dbReference type="PANTHER" id="PTHR43655:SF2">
    <property type="entry name" value="AFG3 LIKE MATRIX AAA PEPTIDASE SUBUNIT 2, ISOFORM A"/>
    <property type="match status" value="1"/>
</dbReference>
<evidence type="ECO:0000256" key="12">
    <source>
        <dbReference type="ARBA" id="ARBA00023049"/>
    </source>
</evidence>
<dbReference type="EMBL" id="QMDV01000001">
    <property type="protein sequence ID" value="RAU83753.1"/>
    <property type="molecule type" value="Genomic_DNA"/>
</dbReference>
<evidence type="ECO:0000256" key="16">
    <source>
        <dbReference type="SAM" id="MobiDB-lite"/>
    </source>
</evidence>
<dbReference type="GO" id="GO:0006508">
    <property type="term" value="P:proteolysis"/>
    <property type="evidence" value="ECO:0007669"/>
    <property type="project" value="UniProtKB-KW"/>
</dbReference>
<comment type="subcellular location">
    <subcellularLocation>
        <location evidence="14">Cell membrane</location>
        <topology evidence="14">Multi-pass membrane protein</topology>
        <orientation evidence="14">Cytoplasmic side</orientation>
    </subcellularLocation>
    <subcellularLocation>
        <location evidence="1">Membrane</location>
        <topology evidence="1">Multi-pass membrane protein</topology>
    </subcellularLocation>
</comment>
<keyword evidence="5 14" id="KW-0812">Transmembrane</keyword>
<dbReference type="InterPro" id="IPR011546">
    <property type="entry name" value="Pept_M41_FtsH_extracell"/>
</dbReference>
<dbReference type="HAMAP" id="MF_01458">
    <property type="entry name" value="FtsH"/>
    <property type="match status" value="1"/>
</dbReference>
<gene>
    <name evidence="14" type="primary">ftsH</name>
    <name evidence="18" type="ORF">DP923_01405</name>
</gene>
<comment type="function">
    <text evidence="14">Acts as a processive, ATP-dependent zinc metallopeptidase for both cytoplasmic and membrane proteins. Plays a role in the quality control of integral membrane proteins.</text>
</comment>
<dbReference type="InterPro" id="IPR003959">
    <property type="entry name" value="ATPase_AAA_core"/>
</dbReference>
<comment type="subunit">
    <text evidence="14">Homohexamer.</text>
</comment>
<dbReference type="PROSITE" id="PS00674">
    <property type="entry name" value="AAA"/>
    <property type="match status" value="1"/>
</dbReference>
<dbReference type="SUPFAM" id="SSF52540">
    <property type="entry name" value="P-loop containing nucleoside triphosphate hydrolases"/>
    <property type="match status" value="1"/>
</dbReference>
<comment type="similarity">
    <text evidence="15">Belongs to the AAA ATPase family.</text>
</comment>
<dbReference type="InterPro" id="IPR005936">
    <property type="entry name" value="FtsH"/>
</dbReference>
<evidence type="ECO:0000256" key="11">
    <source>
        <dbReference type="ARBA" id="ARBA00022989"/>
    </source>
</evidence>
<dbReference type="GO" id="GO:0008270">
    <property type="term" value="F:zinc ion binding"/>
    <property type="evidence" value="ECO:0007669"/>
    <property type="project" value="UniProtKB-UniRule"/>
</dbReference>
<dbReference type="FunFam" id="3.40.50.300:FF:000001">
    <property type="entry name" value="ATP-dependent zinc metalloprotease FtsH"/>
    <property type="match status" value="1"/>
</dbReference>
<dbReference type="Gene3D" id="1.20.58.760">
    <property type="entry name" value="Peptidase M41"/>
    <property type="match status" value="1"/>
</dbReference>
<dbReference type="CDD" id="cd19501">
    <property type="entry name" value="RecA-like_FtsH"/>
    <property type="match status" value="1"/>
</dbReference>
<keyword evidence="11 14" id="KW-1133">Transmembrane helix</keyword>
<organism evidence="18 19">
    <name type="scientific">Pontibacter arcticus</name>
    <dbReference type="NCBI Taxonomy" id="2080288"/>
    <lineage>
        <taxon>Bacteria</taxon>
        <taxon>Pseudomonadati</taxon>
        <taxon>Bacteroidota</taxon>
        <taxon>Cytophagia</taxon>
        <taxon>Cytophagales</taxon>
        <taxon>Hymenobacteraceae</taxon>
        <taxon>Pontibacter</taxon>
    </lineage>
</organism>
<dbReference type="GO" id="GO:0005524">
    <property type="term" value="F:ATP binding"/>
    <property type="evidence" value="ECO:0007669"/>
    <property type="project" value="UniProtKB-UniRule"/>
</dbReference>
<dbReference type="GO" id="GO:0005886">
    <property type="term" value="C:plasma membrane"/>
    <property type="evidence" value="ECO:0007669"/>
    <property type="project" value="UniProtKB-SubCell"/>
</dbReference>
<dbReference type="AlphaFoldDB" id="A0A364RHJ6"/>
<dbReference type="Pfam" id="PF00004">
    <property type="entry name" value="AAA"/>
    <property type="match status" value="1"/>
</dbReference>
<feature type="binding site" evidence="14">
    <location>
        <position position="468"/>
    </location>
    <ligand>
        <name>Zn(2+)</name>
        <dbReference type="ChEBI" id="CHEBI:29105"/>
        <note>catalytic</note>
    </ligand>
</feature>
<feature type="compositionally biased region" description="Polar residues" evidence="16">
    <location>
        <begin position="691"/>
        <end position="708"/>
    </location>
</feature>
<feature type="domain" description="AAA+ ATPase" evidence="17">
    <location>
        <begin position="233"/>
        <end position="373"/>
    </location>
</feature>
<dbReference type="SUPFAM" id="SSF140990">
    <property type="entry name" value="FtsH protease domain-like"/>
    <property type="match status" value="1"/>
</dbReference>
<feature type="region of interest" description="Disordered" evidence="16">
    <location>
        <begin position="1"/>
        <end position="20"/>
    </location>
</feature>
<evidence type="ECO:0000256" key="9">
    <source>
        <dbReference type="ARBA" id="ARBA00022833"/>
    </source>
</evidence>
<dbReference type="Pfam" id="PF17862">
    <property type="entry name" value="AAA_lid_3"/>
    <property type="match status" value="1"/>
</dbReference>
<comment type="caution">
    <text evidence="18">The sequence shown here is derived from an EMBL/GenBank/DDBJ whole genome shotgun (WGS) entry which is preliminary data.</text>
</comment>
<evidence type="ECO:0000256" key="13">
    <source>
        <dbReference type="ARBA" id="ARBA00023136"/>
    </source>
</evidence>
<feature type="active site" evidence="14">
    <location>
        <position position="465"/>
    </location>
</feature>
<feature type="compositionally biased region" description="Polar residues" evidence="16">
    <location>
        <begin position="675"/>
        <end position="684"/>
    </location>
</feature>
<dbReference type="InterPro" id="IPR050928">
    <property type="entry name" value="ATP-dep_Zn_Metalloprotease"/>
</dbReference>
<keyword evidence="7 14" id="KW-0547">Nucleotide-binding</keyword>
<name>A0A364RHJ6_9BACT</name>
<evidence type="ECO:0000313" key="18">
    <source>
        <dbReference type="EMBL" id="RAU83753.1"/>
    </source>
</evidence>
<comment type="similarity">
    <text evidence="2 14">In the C-terminal section; belongs to the peptidase M41 family.</text>
</comment>
<proteinExistence type="inferred from homology"/>
<evidence type="ECO:0000256" key="6">
    <source>
        <dbReference type="ARBA" id="ARBA00022723"/>
    </source>
</evidence>
<dbReference type="GO" id="GO:0004176">
    <property type="term" value="F:ATP-dependent peptidase activity"/>
    <property type="evidence" value="ECO:0007669"/>
    <property type="project" value="InterPro"/>
</dbReference>
<evidence type="ECO:0000313" key="19">
    <source>
        <dbReference type="Proteomes" id="UP000251692"/>
    </source>
</evidence>
<keyword evidence="14" id="KW-1003">Cell membrane</keyword>
<feature type="binding site" evidence="14">
    <location>
        <position position="464"/>
    </location>
    <ligand>
        <name>Zn(2+)</name>
        <dbReference type="ChEBI" id="CHEBI:29105"/>
        <note>catalytic</note>
    </ligand>
</feature>
<comment type="cofactor">
    <cofactor evidence="14">
        <name>Zn(2+)</name>
        <dbReference type="ChEBI" id="CHEBI:29105"/>
    </cofactor>
    <text evidence="14">Binds 1 zinc ion per subunit.</text>
</comment>
<dbReference type="FunFam" id="1.10.8.60:FF:000019">
    <property type="entry name" value="AFG3-like AAA ATPase 2"/>
    <property type="match status" value="1"/>
</dbReference>
<dbReference type="Gene3D" id="3.40.1690.20">
    <property type="match status" value="1"/>
</dbReference>
<dbReference type="GO" id="GO:0004222">
    <property type="term" value="F:metalloendopeptidase activity"/>
    <property type="evidence" value="ECO:0007669"/>
    <property type="project" value="InterPro"/>
</dbReference>
<dbReference type="OrthoDB" id="9809379at2"/>
<evidence type="ECO:0000256" key="10">
    <source>
        <dbReference type="ARBA" id="ARBA00022840"/>
    </source>
</evidence>
<dbReference type="InterPro" id="IPR041569">
    <property type="entry name" value="AAA_lid_3"/>
</dbReference>
<keyword evidence="13 14" id="KW-0472">Membrane</keyword>
<dbReference type="NCBIfam" id="TIGR01241">
    <property type="entry name" value="FtsH_fam"/>
    <property type="match status" value="1"/>
</dbReference>
<dbReference type="InterPro" id="IPR037219">
    <property type="entry name" value="Peptidase_M41-like"/>
</dbReference>
<evidence type="ECO:0000259" key="17">
    <source>
        <dbReference type="SMART" id="SM00382"/>
    </source>
</evidence>
<dbReference type="RefSeq" id="WP_112303791.1">
    <property type="nucleotide sequence ID" value="NZ_QMDV01000001.1"/>
</dbReference>
<evidence type="ECO:0000256" key="15">
    <source>
        <dbReference type="RuleBase" id="RU003651"/>
    </source>
</evidence>
<evidence type="ECO:0000256" key="14">
    <source>
        <dbReference type="HAMAP-Rule" id="MF_01458"/>
    </source>
</evidence>
<reference evidence="18 19" key="1">
    <citation type="submission" date="2018-06" db="EMBL/GenBank/DDBJ databases">
        <authorList>
            <person name="Liu Z.-W."/>
        </authorList>
    </citation>
    <scope>NUCLEOTIDE SEQUENCE [LARGE SCALE GENOMIC DNA]</scope>
    <source>
        <strain evidence="18 19">2b14</strain>
    </source>
</reference>
<feature type="transmembrane region" description="Helical" evidence="14">
    <location>
        <begin position="149"/>
        <end position="167"/>
    </location>
</feature>
<feature type="region of interest" description="Disordered" evidence="16">
    <location>
        <begin position="669"/>
        <end position="708"/>
    </location>
</feature>
<keyword evidence="8 14" id="KW-0378">Hydrolase</keyword>
<dbReference type="PANTHER" id="PTHR43655">
    <property type="entry name" value="ATP-DEPENDENT PROTEASE"/>
    <property type="match status" value="1"/>
</dbReference>
<dbReference type="InterPro" id="IPR003593">
    <property type="entry name" value="AAA+_ATPase"/>
</dbReference>
<dbReference type="GO" id="GO:0030163">
    <property type="term" value="P:protein catabolic process"/>
    <property type="evidence" value="ECO:0007669"/>
    <property type="project" value="UniProtKB-UniRule"/>
</dbReference>
<protein>
    <recommendedName>
        <fullName evidence="14">ATP-dependent zinc metalloprotease FtsH</fullName>
        <ecNumber evidence="14">3.4.24.-</ecNumber>
    </recommendedName>
</protein>
<dbReference type="SMART" id="SM00382">
    <property type="entry name" value="AAA"/>
    <property type="match status" value="1"/>
</dbReference>
<evidence type="ECO:0000256" key="5">
    <source>
        <dbReference type="ARBA" id="ARBA00022692"/>
    </source>
</evidence>
<feature type="transmembrane region" description="Helical" evidence="14">
    <location>
        <begin position="25"/>
        <end position="43"/>
    </location>
</feature>
<keyword evidence="9 14" id="KW-0862">Zinc</keyword>
<reference evidence="18 19" key="2">
    <citation type="submission" date="2018-07" db="EMBL/GenBank/DDBJ databases">
        <title>Pontibacter sp. 2b14 genomic sequence and assembly.</title>
        <authorList>
            <person name="Du Z.-J."/>
        </authorList>
    </citation>
    <scope>NUCLEOTIDE SEQUENCE [LARGE SCALE GENOMIC DNA]</scope>
    <source>
        <strain evidence="18 19">2b14</strain>
    </source>
</reference>
<comment type="similarity">
    <text evidence="3">In the N-terminal section; belongs to the AAA ATPase family.</text>
</comment>
<dbReference type="Gene3D" id="3.40.50.300">
    <property type="entry name" value="P-loop containing nucleotide triphosphate hydrolases"/>
    <property type="match status" value="1"/>
</dbReference>
<feature type="binding site" evidence="14">
    <location>
        <begin position="241"/>
        <end position="248"/>
    </location>
    <ligand>
        <name>ATP</name>
        <dbReference type="ChEBI" id="CHEBI:30616"/>
    </ligand>
</feature>
<evidence type="ECO:0000256" key="1">
    <source>
        <dbReference type="ARBA" id="ARBA00004141"/>
    </source>
</evidence>
<dbReference type="Proteomes" id="UP000251692">
    <property type="component" value="Unassembled WGS sequence"/>
</dbReference>
<comment type="similarity">
    <text evidence="14">In the central section; belongs to the AAA ATPase family.</text>
</comment>